<accession>A0A8S1TYL7</accession>
<sequence>MQGILYEIIEYFQYENKDQLKCELGLNRIGHIDWIPNEKWIKYTINLKNCIRLRDLMFWIQKGLVLMSIEQILKLCRSLLIKVDELKQNKLNHFYLTSDRIWLKLNQNSKLLTISQNEIQYDIVFTGFQCPIFESDSQQQDASISILNIINQLIQDVQFAFKELPYTQQYYNCNFLSLGNHKDVFQAESEIDQLIKLYKQFPNYDPYIKEFQQHICKRSELEKYLGNYLFEIVSFSYSYESFLMENFIFGMIPMLGGCIRDNDLKELEQNSYDIYLQEQKQYWEDFIRNTFKDKTLKQLREIFEELKKQVKLEISKEDEQMMTDQILKEIKNICIFKYFFNSKWAWINQKCEDQFIKNLLPSLEQITNLRVKLWIQEMCLQFLNELI</sequence>
<comment type="caution">
    <text evidence="1">The sequence shown here is derived from an EMBL/GenBank/DDBJ whole genome shotgun (WGS) entry which is preliminary data.</text>
</comment>
<name>A0A8S1TYL7_PAROT</name>
<organism evidence="1 2">
    <name type="scientific">Paramecium octaurelia</name>
    <dbReference type="NCBI Taxonomy" id="43137"/>
    <lineage>
        <taxon>Eukaryota</taxon>
        <taxon>Sar</taxon>
        <taxon>Alveolata</taxon>
        <taxon>Ciliophora</taxon>
        <taxon>Intramacronucleata</taxon>
        <taxon>Oligohymenophorea</taxon>
        <taxon>Peniculida</taxon>
        <taxon>Parameciidae</taxon>
        <taxon>Paramecium</taxon>
    </lineage>
</organism>
<keyword evidence="2" id="KW-1185">Reference proteome</keyword>
<gene>
    <name evidence="1" type="ORF">POCTA_138.1.T0340242</name>
</gene>
<protein>
    <submittedName>
        <fullName evidence="1">Uncharacterized protein</fullName>
    </submittedName>
</protein>
<dbReference type="Proteomes" id="UP000683925">
    <property type="component" value="Unassembled WGS sequence"/>
</dbReference>
<evidence type="ECO:0000313" key="1">
    <source>
        <dbReference type="EMBL" id="CAD8157945.1"/>
    </source>
</evidence>
<dbReference type="EMBL" id="CAJJDP010000034">
    <property type="protein sequence ID" value="CAD8157945.1"/>
    <property type="molecule type" value="Genomic_DNA"/>
</dbReference>
<evidence type="ECO:0000313" key="2">
    <source>
        <dbReference type="Proteomes" id="UP000683925"/>
    </source>
</evidence>
<dbReference type="OMA" id="GFQCPIF"/>
<proteinExistence type="predicted"/>
<dbReference type="AlphaFoldDB" id="A0A8S1TYL7"/>
<dbReference type="OrthoDB" id="309788at2759"/>
<reference evidence="1" key="1">
    <citation type="submission" date="2021-01" db="EMBL/GenBank/DDBJ databases">
        <authorList>
            <consortium name="Genoscope - CEA"/>
            <person name="William W."/>
        </authorList>
    </citation>
    <scope>NUCLEOTIDE SEQUENCE</scope>
</reference>